<dbReference type="EMBL" id="JAINUF010000005">
    <property type="protein sequence ID" value="KAJ8361564.1"/>
    <property type="molecule type" value="Genomic_DNA"/>
</dbReference>
<organism evidence="2 3">
    <name type="scientific">Synaphobranchus kaupii</name>
    <name type="common">Kaup's arrowtooth eel</name>
    <dbReference type="NCBI Taxonomy" id="118154"/>
    <lineage>
        <taxon>Eukaryota</taxon>
        <taxon>Metazoa</taxon>
        <taxon>Chordata</taxon>
        <taxon>Craniata</taxon>
        <taxon>Vertebrata</taxon>
        <taxon>Euteleostomi</taxon>
        <taxon>Actinopterygii</taxon>
        <taxon>Neopterygii</taxon>
        <taxon>Teleostei</taxon>
        <taxon>Anguilliformes</taxon>
        <taxon>Synaphobranchidae</taxon>
        <taxon>Synaphobranchus</taxon>
    </lineage>
</organism>
<evidence type="ECO:0000313" key="2">
    <source>
        <dbReference type="EMBL" id="KAJ8361564.1"/>
    </source>
</evidence>
<name>A0A9Q1FMA2_SYNKA</name>
<feature type="compositionally biased region" description="Pro residues" evidence="1">
    <location>
        <begin position="19"/>
        <end position="30"/>
    </location>
</feature>
<sequence length="212" mass="22478">MAAVFTSTINYRSDTNPGQIPPVPVPPHVFPHPVITPLSGGRGYSGTGRGSLAAPPNGSPNRVPPRAATSNRPTRKATGIQSNWAAADELLAGRTLRARAGDVLFNGATDKTILRPPPRSGGQRRTAESELRLRCLNEDRPAAFVTAPPLGGVLLPPSLARHVLHIRTGRLCRSFCRSPEPLCGRAVRKAVGRTDASRGKFPPLGPTPCEVI</sequence>
<protein>
    <submittedName>
        <fullName evidence="2">Uncharacterized protein</fullName>
    </submittedName>
</protein>
<reference evidence="2" key="1">
    <citation type="journal article" date="2023" name="Science">
        <title>Genome structures resolve the early diversification of teleost fishes.</title>
        <authorList>
            <person name="Parey E."/>
            <person name="Louis A."/>
            <person name="Montfort J."/>
            <person name="Bouchez O."/>
            <person name="Roques C."/>
            <person name="Iampietro C."/>
            <person name="Lluch J."/>
            <person name="Castinel A."/>
            <person name="Donnadieu C."/>
            <person name="Desvignes T."/>
            <person name="Floi Bucao C."/>
            <person name="Jouanno E."/>
            <person name="Wen M."/>
            <person name="Mejri S."/>
            <person name="Dirks R."/>
            <person name="Jansen H."/>
            <person name="Henkel C."/>
            <person name="Chen W.J."/>
            <person name="Zahm M."/>
            <person name="Cabau C."/>
            <person name="Klopp C."/>
            <person name="Thompson A.W."/>
            <person name="Robinson-Rechavi M."/>
            <person name="Braasch I."/>
            <person name="Lecointre G."/>
            <person name="Bobe J."/>
            <person name="Postlethwait J.H."/>
            <person name="Berthelot C."/>
            <person name="Roest Crollius H."/>
            <person name="Guiguen Y."/>
        </authorList>
    </citation>
    <scope>NUCLEOTIDE SEQUENCE</scope>
    <source>
        <strain evidence="2">WJC10195</strain>
    </source>
</reference>
<evidence type="ECO:0000313" key="3">
    <source>
        <dbReference type="Proteomes" id="UP001152622"/>
    </source>
</evidence>
<proteinExistence type="predicted"/>
<evidence type="ECO:0000256" key="1">
    <source>
        <dbReference type="SAM" id="MobiDB-lite"/>
    </source>
</evidence>
<dbReference type="AlphaFoldDB" id="A0A9Q1FMA2"/>
<feature type="compositionally biased region" description="Polar residues" evidence="1">
    <location>
        <begin position="1"/>
        <end position="18"/>
    </location>
</feature>
<accession>A0A9Q1FMA2</accession>
<feature type="compositionally biased region" description="Gly residues" evidence="1">
    <location>
        <begin position="40"/>
        <end position="49"/>
    </location>
</feature>
<keyword evidence="3" id="KW-1185">Reference proteome</keyword>
<comment type="caution">
    <text evidence="2">The sequence shown here is derived from an EMBL/GenBank/DDBJ whole genome shotgun (WGS) entry which is preliminary data.</text>
</comment>
<dbReference type="Proteomes" id="UP001152622">
    <property type="component" value="Chromosome 5"/>
</dbReference>
<feature type="region of interest" description="Disordered" evidence="1">
    <location>
        <begin position="1"/>
        <end position="79"/>
    </location>
</feature>
<gene>
    <name evidence="2" type="ORF">SKAU_G00180890</name>
</gene>